<evidence type="ECO:0000313" key="2">
    <source>
        <dbReference type="Proteomes" id="UP000007993"/>
    </source>
</evidence>
<dbReference type="EMBL" id="AMCW01000052">
    <property type="protein sequence ID" value="EKK02631.1"/>
    <property type="molecule type" value="Genomic_DNA"/>
</dbReference>
<name>K5E9Z2_RHOBT</name>
<evidence type="ECO:0000313" key="1">
    <source>
        <dbReference type="EMBL" id="EKK02631.1"/>
    </source>
</evidence>
<sequence>MGAGAARFVGVAEFVLNGDAESFRQLLTESVSLTLALFDRAQASDSVSASYLSLIRYQSVLDALAVGRFDLADRFATLLRGRESLDRSQVHKFDRMIAYSLLAVLGHDPNSADHTANFIDYCSAKGNQSYTGYAVALDAIRQRDSQLLLDGLNAIIKSHRRLASSGIFNLKADELLCVWGLAICNLARHKGLKLDFDHELIPATLMETV</sequence>
<organism evidence="1 2">
    <name type="scientific">Rhodopirellula baltica SH28</name>
    <dbReference type="NCBI Taxonomy" id="993517"/>
    <lineage>
        <taxon>Bacteria</taxon>
        <taxon>Pseudomonadati</taxon>
        <taxon>Planctomycetota</taxon>
        <taxon>Planctomycetia</taxon>
        <taxon>Pirellulales</taxon>
        <taxon>Pirellulaceae</taxon>
        <taxon>Rhodopirellula</taxon>
    </lineage>
</organism>
<dbReference type="Proteomes" id="UP000007993">
    <property type="component" value="Unassembled WGS sequence"/>
</dbReference>
<gene>
    <name evidence="1" type="ORF">RBSH_02046</name>
</gene>
<dbReference type="AlphaFoldDB" id="K5E9Z2"/>
<accession>K5E9Z2</accession>
<comment type="caution">
    <text evidence="1">The sequence shown here is derived from an EMBL/GenBank/DDBJ whole genome shotgun (WGS) entry which is preliminary data.</text>
</comment>
<protein>
    <submittedName>
        <fullName evidence="1">Uncharacterized protein</fullName>
    </submittedName>
</protein>
<reference evidence="1 2" key="1">
    <citation type="journal article" date="2013" name="Mar. Genomics">
        <title>Expression of sulfatases in Rhodopirellula baltica and the diversity of sulfatases in the genus Rhodopirellula.</title>
        <authorList>
            <person name="Wegner C.E."/>
            <person name="Richter-Heitmann T."/>
            <person name="Klindworth A."/>
            <person name="Klockow C."/>
            <person name="Richter M."/>
            <person name="Achstetter T."/>
            <person name="Glockner F.O."/>
            <person name="Harder J."/>
        </authorList>
    </citation>
    <scope>NUCLEOTIDE SEQUENCE [LARGE SCALE GENOMIC DNA]</scope>
    <source>
        <strain evidence="1 2">SH28</strain>
    </source>
</reference>
<dbReference type="PATRIC" id="fig|993517.3.peg.2215"/>
<proteinExistence type="predicted"/>